<dbReference type="EMBL" id="JYNV01000196">
    <property type="protein sequence ID" value="KZM23405.1"/>
    <property type="molecule type" value="Genomic_DNA"/>
</dbReference>
<evidence type="ECO:0000313" key="11">
    <source>
        <dbReference type="EMBL" id="KZM23405.1"/>
    </source>
</evidence>
<dbReference type="GO" id="GO:0031966">
    <property type="term" value="C:mitochondrial membrane"/>
    <property type="evidence" value="ECO:0007669"/>
    <property type="project" value="UniProtKB-SubCell"/>
</dbReference>
<dbReference type="InterPro" id="IPR050567">
    <property type="entry name" value="Mitochondrial_Carrier"/>
</dbReference>
<name>A0A163DXM3_DIDRA</name>
<dbReference type="PROSITE" id="PS50920">
    <property type="entry name" value="SOLCAR"/>
    <property type="match status" value="1"/>
</dbReference>
<organism evidence="11 12">
    <name type="scientific">Didymella rabiei</name>
    <name type="common">Chickpea ascochyta blight fungus</name>
    <name type="synonym">Mycosphaerella rabiei</name>
    <dbReference type="NCBI Taxonomy" id="5454"/>
    <lineage>
        <taxon>Eukaryota</taxon>
        <taxon>Fungi</taxon>
        <taxon>Dikarya</taxon>
        <taxon>Ascomycota</taxon>
        <taxon>Pezizomycotina</taxon>
        <taxon>Dothideomycetes</taxon>
        <taxon>Pleosporomycetidae</taxon>
        <taxon>Pleosporales</taxon>
        <taxon>Pleosporineae</taxon>
        <taxon>Didymellaceae</taxon>
        <taxon>Ascochyta</taxon>
    </lineage>
</organism>
<evidence type="ECO:0000256" key="8">
    <source>
        <dbReference type="ARBA" id="ARBA00023128"/>
    </source>
</evidence>
<evidence type="ECO:0000313" key="12">
    <source>
        <dbReference type="Proteomes" id="UP000076837"/>
    </source>
</evidence>
<evidence type="ECO:0000256" key="6">
    <source>
        <dbReference type="ARBA" id="ARBA00022792"/>
    </source>
</evidence>
<dbReference type="InterPro" id="IPR018108">
    <property type="entry name" value="MCP_transmembrane"/>
</dbReference>
<evidence type="ECO:0000256" key="3">
    <source>
        <dbReference type="ARBA" id="ARBA00022448"/>
    </source>
</evidence>
<keyword evidence="8" id="KW-0496">Mitochondrion</keyword>
<comment type="caution">
    <text evidence="11">The sequence shown here is derived from an EMBL/GenBank/DDBJ whole genome shotgun (WGS) entry which is preliminary data.</text>
</comment>
<evidence type="ECO:0000256" key="10">
    <source>
        <dbReference type="RuleBase" id="RU000488"/>
    </source>
</evidence>
<dbReference type="Pfam" id="PF00153">
    <property type="entry name" value="Mito_carr"/>
    <property type="match status" value="1"/>
</dbReference>
<reference evidence="11 12" key="1">
    <citation type="journal article" date="2016" name="Sci. Rep.">
        <title>Draft genome sequencing and secretome analysis of fungal phytopathogen Ascochyta rabiei provides insight into the necrotrophic effector repertoire.</title>
        <authorList>
            <person name="Verma S."/>
            <person name="Gazara R.K."/>
            <person name="Nizam S."/>
            <person name="Parween S."/>
            <person name="Chattopadhyay D."/>
            <person name="Verma P.K."/>
        </authorList>
    </citation>
    <scope>NUCLEOTIDE SEQUENCE [LARGE SCALE GENOMIC DNA]</scope>
    <source>
        <strain evidence="11 12">ArDII</strain>
    </source>
</reference>
<sequence length="432" mass="48150">MTTNPSANGRTGVLPVTLRGGSDGTGDQLEPQKPNKAPATGVQAAGMRAVAARMVAFYFRAPVKAFFRGRIDYMGYARAINPHIAAHARWSWRTTTPAILAHAVRTEGWAFIPNQVLPPLLANTCIGAVLYTVYLHSLSSLHEPSSHQTKRVYPPPSPSTTFTAGLVAGSFQSIVAAPFDALQTRFRTADLLDGKYKTMWHYAGHKLRSIGLQGIFAGWSLSLCKDALAAAVFFSAFETVKSQGYYSFVAWHYGSRTRDSILGSAPLSVHEHPHRDSILNPAPLSVHEHLHHDTRPVIKPHFALEPTFLLLAGISAGVSSQIIQHPLTEIQDVHYRRLEALDFQAHEESRPGQIMRRYYHAYEQTFAQCKTLAKRAGGWRKYLYKDFWGNTIRQVPSTSAGLIVFELVRRKYSFENDEEVTIDRADSKILLR</sequence>
<dbReference type="PANTHER" id="PTHR45624">
    <property type="entry name" value="MITOCHONDRIAL BASIC AMINO ACIDS TRANSPORTER-RELATED"/>
    <property type="match status" value="1"/>
</dbReference>
<comment type="similarity">
    <text evidence="2 10">Belongs to the mitochondrial carrier (TC 2.A.29) family.</text>
</comment>
<keyword evidence="9" id="KW-0472">Membrane</keyword>
<dbReference type="SUPFAM" id="SSF103506">
    <property type="entry name" value="Mitochondrial carrier"/>
    <property type="match status" value="1"/>
</dbReference>
<comment type="subcellular location">
    <subcellularLocation>
        <location evidence="1">Mitochondrion membrane</location>
        <topology evidence="1">Multi-pass membrane protein</topology>
    </subcellularLocation>
</comment>
<evidence type="ECO:0000256" key="1">
    <source>
        <dbReference type="ARBA" id="ARBA00004225"/>
    </source>
</evidence>
<dbReference type="AlphaFoldDB" id="A0A163DXM3"/>
<proteinExistence type="inferred from homology"/>
<keyword evidence="12" id="KW-1185">Reference proteome</keyword>
<dbReference type="Gene3D" id="1.50.40.10">
    <property type="entry name" value="Mitochondrial carrier domain"/>
    <property type="match status" value="1"/>
</dbReference>
<dbReference type="STRING" id="5454.A0A163DXM3"/>
<keyword evidence="3 10" id="KW-0813">Transport</keyword>
<dbReference type="PANTHER" id="PTHR45624:SF26">
    <property type="entry name" value="CARRIER PROTEIN, PUTATIVE (AFU_ORTHOLOGUE AFUA_1G07710)-RELATED"/>
    <property type="match status" value="1"/>
</dbReference>
<keyword evidence="7" id="KW-1133">Transmembrane helix</keyword>
<dbReference type="InterPro" id="IPR023395">
    <property type="entry name" value="MCP_dom_sf"/>
</dbReference>
<keyword evidence="6" id="KW-0999">Mitochondrion inner membrane</keyword>
<keyword evidence="4 10" id="KW-0812">Transmembrane</keyword>
<evidence type="ECO:0000256" key="4">
    <source>
        <dbReference type="ARBA" id="ARBA00022692"/>
    </source>
</evidence>
<dbReference type="Proteomes" id="UP000076837">
    <property type="component" value="Unassembled WGS sequence"/>
</dbReference>
<evidence type="ECO:0000256" key="5">
    <source>
        <dbReference type="ARBA" id="ARBA00022737"/>
    </source>
</evidence>
<evidence type="ECO:0000256" key="9">
    <source>
        <dbReference type="ARBA" id="ARBA00023136"/>
    </source>
</evidence>
<accession>A0A163DXM3</accession>
<dbReference type="GO" id="GO:0022857">
    <property type="term" value="F:transmembrane transporter activity"/>
    <property type="evidence" value="ECO:0007669"/>
    <property type="project" value="TreeGrafter"/>
</dbReference>
<evidence type="ECO:0000256" key="2">
    <source>
        <dbReference type="ARBA" id="ARBA00006375"/>
    </source>
</evidence>
<gene>
    <name evidence="11" type="ORF">ST47_g5445</name>
</gene>
<protein>
    <submittedName>
        <fullName evidence="11">Transport</fullName>
    </submittedName>
</protein>
<keyword evidence="5" id="KW-0677">Repeat</keyword>
<evidence type="ECO:0000256" key="7">
    <source>
        <dbReference type="ARBA" id="ARBA00022989"/>
    </source>
</evidence>
<dbReference type="OrthoDB" id="3364892at2759"/>